<dbReference type="Pfam" id="PF01979">
    <property type="entry name" value="Amidohydro_1"/>
    <property type="match status" value="1"/>
</dbReference>
<evidence type="ECO:0000313" key="4">
    <source>
        <dbReference type="EMBL" id="MFC4312714.1"/>
    </source>
</evidence>
<evidence type="ECO:0000259" key="3">
    <source>
        <dbReference type="Pfam" id="PF01979"/>
    </source>
</evidence>
<dbReference type="RefSeq" id="WP_380602343.1">
    <property type="nucleotide sequence ID" value="NZ_JBHSDU010000014.1"/>
</dbReference>
<keyword evidence="2" id="KW-0732">Signal</keyword>
<dbReference type="Gene3D" id="3.20.20.140">
    <property type="entry name" value="Metal-dependent hydrolases"/>
    <property type="match status" value="2"/>
</dbReference>
<dbReference type="PANTHER" id="PTHR36842:SF1">
    <property type="entry name" value="PROTEIN TOLB"/>
    <property type="match status" value="1"/>
</dbReference>
<keyword evidence="5" id="KW-1185">Reference proteome</keyword>
<comment type="similarity">
    <text evidence="1">Belongs to the TolB family.</text>
</comment>
<dbReference type="Proteomes" id="UP001595904">
    <property type="component" value="Unassembled WGS sequence"/>
</dbReference>
<evidence type="ECO:0000256" key="2">
    <source>
        <dbReference type="SAM" id="SignalP"/>
    </source>
</evidence>
<dbReference type="InterPro" id="IPR011659">
    <property type="entry name" value="WD40"/>
</dbReference>
<dbReference type="PANTHER" id="PTHR36842">
    <property type="entry name" value="PROTEIN TOLB HOMOLOG"/>
    <property type="match status" value="1"/>
</dbReference>
<dbReference type="InterPro" id="IPR032466">
    <property type="entry name" value="Metal_Hydrolase"/>
</dbReference>
<feature type="signal peptide" evidence="2">
    <location>
        <begin position="1"/>
        <end position="19"/>
    </location>
</feature>
<sequence length="1065" mass="117930">MKQICAVLVGLLAFTQALADSRQVRFSTDEGTWISLDVAPDASSIVFELVGDLYVMPVGGGHARRLTDGPAFDAQPRYSPDGRSILFVSDRSGAENLWTLDVETSATRALTRETGAFFISPEWTPDGKQIVVSKSTKDVSHGRHYQLFVYSADGSAAARQLTGADSRQPPGSLAVLGAAFGNDSQRLFAAFQVKPKWPSTATWQIGTVDVASGVVKQLTEELNSAVRPIVSPDGRHLIYATEWEGRTHLKLLELASRKSRWLVSDIDRSARETAPRRDLLPSAAFTPDGDALIYSNHGRLWRVALADGAIRPVPFTADVDVQLAPLAHFEYSIDERHVDARRIEQPQLSPDGKMLAFSALGRIWMQDMRSRSRPRQVSDEGDTAFFPTWSPDGRWLAYVTWNDLQGGGISRVDVQGRRPPERLPVANDFYEKLAYSPDGRRFVAARSLFNERFSFYNENLGIGRGNSRELVWLPAEGGAATVITHINPVTYWGASSHYGRPHFSQDTTRLYFTDPVDGLVRVAWDGSQREAVLRIEGPGFAKQEIATEMMLSPDGTRVLSMVNNQAWLVDLPVRAQSEPKLKLPIVVLPADSPALPSRRLSRQGADFPQWSADGRTVTWSLGSTFFIRDIATSRDERHDVLVRVPRDVPKGSIVLRGARAITMRGDEIIQPADIVVTDDRIVAVGAQGTLRVPKDARIFDVTGKTILPGYVDVHWHGAAPWGVHRTQVWEFQANLAYGVTGIRDPQPASMDALTYGDRIASGEVLGPRYFTTGRGIFVNDGIRSPEDARDIAERHAKFYRTETLKDYMTNADRQVHQWLMAGVREYKLTPTAEGNSDFKWSLTRVFDGFSGQEHMTTATPFYRDLALLFANSGITITPTVLEGQPGGQDRLERFVHEHGLHRDAKVRHFFPTAEIEALEVAARKGPLQSTYTSAELMAQPLAVLAAGGKIALGVHGAIQGLGAHWALWTYVDGGMRPHDALRAATIVGAEAIGHGKNFGSIEAGKLADLQVLEGDPLQDIRQSLSLRYVMINGRLYQTDELDQVWPQANQLSPQWWQQEPRVRTQ</sequence>
<reference evidence="5" key="1">
    <citation type="journal article" date="2019" name="Int. J. Syst. Evol. Microbiol.">
        <title>The Global Catalogue of Microorganisms (GCM) 10K type strain sequencing project: providing services to taxonomists for standard genome sequencing and annotation.</title>
        <authorList>
            <consortium name="The Broad Institute Genomics Platform"/>
            <consortium name="The Broad Institute Genome Sequencing Center for Infectious Disease"/>
            <person name="Wu L."/>
            <person name="Ma J."/>
        </authorList>
    </citation>
    <scope>NUCLEOTIDE SEQUENCE [LARGE SCALE GENOMIC DNA]</scope>
    <source>
        <strain evidence="5">CGMCC 1.10759</strain>
    </source>
</reference>
<feature type="domain" description="Amidohydrolase-related" evidence="3">
    <location>
        <begin position="967"/>
        <end position="1035"/>
    </location>
</feature>
<comment type="caution">
    <text evidence="4">The sequence shown here is derived from an EMBL/GenBank/DDBJ whole genome shotgun (WGS) entry which is preliminary data.</text>
</comment>
<organism evidence="4 5">
    <name type="scientific">Steroidobacter flavus</name>
    <dbReference type="NCBI Taxonomy" id="1842136"/>
    <lineage>
        <taxon>Bacteria</taxon>
        <taxon>Pseudomonadati</taxon>
        <taxon>Pseudomonadota</taxon>
        <taxon>Gammaproteobacteria</taxon>
        <taxon>Steroidobacterales</taxon>
        <taxon>Steroidobacteraceae</taxon>
        <taxon>Steroidobacter</taxon>
    </lineage>
</organism>
<protein>
    <submittedName>
        <fullName evidence="4">Amidohydrolase family protein</fullName>
    </submittedName>
</protein>
<dbReference type="Gene3D" id="2.120.10.30">
    <property type="entry name" value="TolB, C-terminal domain"/>
    <property type="match status" value="2"/>
</dbReference>
<dbReference type="SUPFAM" id="SSF69304">
    <property type="entry name" value="Tricorn protease N-terminal domain"/>
    <property type="match status" value="1"/>
</dbReference>
<gene>
    <name evidence="4" type="ORF">ACFPN2_26755</name>
</gene>
<name>A0ABV8T289_9GAMM</name>
<evidence type="ECO:0000313" key="5">
    <source>
        <dbReference type="Proteomes" id="UP001595904"/>
    </source>
</evidence>
<dbReference type="Pfam" id="PF07676">
    <property type="entry name" value="PD40"/>
    <property type="match status" value="1"/>
</dbReference>
<accession>A0ABV8T289</accession>
<dbReference type="Pfam" id="PF26549">
    <property type="entry name" value="Tricorn_N"/>
    <property type="match status" value="1"/>
</dbReference>
<feature type="chain" id="PRO_5045573756" evidence="2">
    <location>
        <begin position="20"/>
        <end position="1065"/>
    </location>
</feature>
<dbReference type="InterPro" id="IPR006680">
    <property type="entry name" value="Amidohydro-rel"/>
</dbReference>
<dbReference type="Gene3D" id="2.30.40.10">
    <property type="entry name" value="Urease, subunit C, domain 1"/>
    <property type="match status" value="2"/>
</dbReference>
<dbReference type="SUPFAM" id="SSF51338">
    <property type="entry name" value="Composite domain of metallo-dependent hydrolases"/>
    <property type="match status" value="1"/>
</dbReference>
<dbReference type="SUPFAM" id="SSF82171">
    <property type="entry name" value="DPP6 N-terminal domain-like"/>
    <property type="match status" value="1"/>
</dbReference>
<dbReference type="EMBL" id="JBHSDU010000014">
    <property type="protein sequence ID" value="MFC4312714.1"/>
    <property type="molecule type" value="Genomic_DNA"/>
</dbReference>
<dbReference type="InterPro" id="IPR011059">
    <property type="entry name" value="Metal-dep_hydrolase_composite"/>
</dbReference>
<dbReference type="SUPFAM" id="SSF51556">
    <property type="entry name" value="Metallo-dependent hydrolases"/>
    <property type="match status" value="1"/>
</dbReference>
<proteinExistence type="inferred from homology"/>
<dbReference type="InterPro" id="IPR011042">
    <property type="entry name" value="6-blade_b-propeller_TolB-like"/>
</dbReference>
<evidence type="ECO:0000256" key="1">
    <source>
        <dbReference type="ARBA" id="ARBA00009820"/>
    </source>
</evidence>